<evidence type="ECO:0000256" key="1">
    <source>
        <dbReference type="ARBA" id="ARBA00004141"/>
    </source>
</evidence>
<sequence>MKKNTKFFEKHIISKLPSIGVVREIFYNDIKEIKRNRIVTIIVVGLTIIPSLYAWFNIEAFWDPYGNTKNLSVAVVNDDKGYQFKDQDLHFGDNLVENLKNNKNLDWNFVSDKDAQKGIKTGKYYAIIKIPKDFTKNLTSITRKDVKKASIEYTTNEKTNAIAEKITDQGANKIQAKISEILIGTISKSSLAAIGGTSSMIGDINPKLDTMKTSLKNLDKQLVNLEKVTKNAKSSNEDMKKLLSSSNNTLVSIKTSLDNSRRLSSDIQSSLNQANSDINSVGPQVKTSLKSISRLINTSSSLAQSLGSLSSSSSQEAIRQVSKIKSNIDQASSRLSNVIDLMNIFSTGNTNILNAAIARLNNHYSDLNNASQKLSNIIDLISRSNQINSDLTDQVASITSDLNDKINNIILDYDDLITGPLNKAKSSRSDIQRDLDSIIRSTEGIYPATSNFINNLDSMNKNIDSTLGTSQISIDLLRSQIKDSLEMIDKLENNKDLKTINDVIKTNILDRADFIKKPVEIKEVRLYKMANYGSAMAPFYSVLATWVGALILCTLISTDPGDKYKPLEKYYGRLTLFLILSIIQSLIISIGDLVLLGVTAADPFLFISILMLCSVCFCCLIYTLVSVFKTVGKALSMFLLVIQIGGSGGTFPIQMTPTFFKTINSFIPFTYGINACREAIGGVYPPNLYRDCAGLVVFAIIFIIFGTVSKDIINRKLEPLSHRFESSFLME</sequence>
<keyword evidence="3 6" id="KW-1133">Transmembrane helix</keyword>
<feature type="domain" description="ABC-2 type transporter transmembrane" evidence="7">
    <location>
        <begin position="40"/>
        <end position="178"/>
    </location>
</feature>
<feature type="domain" description="ABC-2 type transporter transmembrane" evidence="7">
    <location>
        <begin position="369"/>
        <end position="706"/>
    </location>
</feature>
<evidence type="ECO:0000313" key="8">
    <source>
        <dbReference type="EMBL" id="KXI10824.1"/>
    </source>
</evidence>
<accession>A0A135YN78</accession>
<dbReference type="eggNOG" id="COG1511">
    <property type="taxonomic scope" value="Bacteria"/>
</dbReference>
<dbReference type="InterPro" id="IPR017500">
    <property type="entry name" value="Phage_infect_YhgE_N"/>
</dbReference>
<dbReference type="AlphaFoldDB" id="A0A135YN78"/>
<keyword evidence="2 6" id="KW-0812">Transmembrane</keyword>
<evidence type="ECO:0000313" key="9">
    <source>
        <dbReference type="Proteomes" id="UP000070326"/>
    </source>
</evidence>
<feature type="transmembrane region" description="Helical" evidence="6">
    <location>
        <begin position="38"/>
        <end position="56"/>
    </location>
</feature>
<protein>
    <submittedName>
        <fullName evidence="8">YhgE/Pip domain protein</fullName>
    </submittedName>
</protein>
<dbReference type="Pfam" id="PF12698">
    <property type="entry name" value="ABC2_membrane_3"/>
    <property type="match status" value="2"/>
</dbReference>
<dbReference type="GeneID" id="79843306"/>
<dbReference type="GO" id="GO:0016020">
    <property type="term" value="C:membrane"/>
    <property type="evidence" value="ECO:0007669"/>
    <property type="project" value="UniProtKB-SubCell"/>
</dbReference>
<keyword evidence="5" id="KW-0175">Coiled coil</keyword>
<feature type="coiled-coil region" evidence="5">
    <location>
        <begin position="208"/>
        <end position="235"/>
    </location>
</feature>
<comment type="subcellular location">
    <subcellularLocation>
        <location evidence="1">Membrane</location>
        <topology evidence="1">Multi-pass membrane protein</topology>
    </subcellularLocation>
</comment>
<feature type="transmembrane region" description="Helical" evidence="6">
    <location>
        <begin position="637"/>
        <end position="655"/>
    </location>
</feature>
<evidence type="ECO:0000256" key="6">
    <source>
        <dbReference type="SAM" id="Phobius"/>
    </source>
</evidence>
<dbReference type="InterPro" id="IPR051328">
    <property type="entry name" value="T7SS_ABC-Transporter"/>
</dbReference>
<dbReference type="EMBL" id="LSQZ01000085">
    <property type="protein sequence ID" value="KXI10824.1"/>
    <property type="molecule type" value="Genomic_DNA"/>
</dbReference>
<feature type="transmembrane region" description="Helical" evidence="6">
    <location>
        <begin position="576"/>
        <end position="598"/>
    </location>
</feature>
<dbReference type="PATRIC" id="fig|1261.5.peg.1572"/>
<proteinExistence type="predicted"/>
<feature type="transmembrane region" description="Helical" evidence="6">
    <location>
        <begin position="693"/>
        <end position="713"/>
    </location>
</feature>
<feature type="transmembrane region" description="Helical" evidence="6">
    <location>
        <begin position="537"/>
        <end position="556"/>
    </location>
</feature>
<evidence type="ECO:0000259" key="7">
    <source>
        <dbReference type="Pfam" id="PF12698"/>
    </source>
</evidence>
<reference evidence="8 9" key="1">
    <citation type="submission" date="2016-02" db="EMBL/GenBank/DDBJ databases">
        <authorList>
            <person name="Wen L."/>
            <person name="He K."/>
            <person name="Yang H."/>
        </authorList>
    </citation>
    <scope>NUCLEOTIDE SEQUENCE [LARGE SCALE GENOMIC DNA]</scope>
    <source>
        <strain evidence="8 9">MJR8628A</strain>
    </source>
</reference>
<dbReference type="RefSeq" id="WP_002844344.1">
    <property type="nucleotide sequence ID" value="NZ_CAMPYD010000016.1"/>
</dbReference>
<name>A0A135YN78_9FIRM</name>
<evidence type="ECO:0000256" key="3">
    <source>
        <dbReference type="ARBA" id="ARBA00022989"/>
    </source>
</evidence>
<evidence type="ECO:0000256" key="5">
    <source>
        <dbReference type="SAM" id="Coils"/>
    </source>
</evidence>
<gene>
    <name evidence="8" type="ORF">HMPREF3195_01566</name>
</gene>
<dbReference type="STRING" id="1261.HMPREF3195_01566"/>
<feature type="transmembrane region" description="Helical" evidence="6">
    <location>
        <begin position="604"/>
        <end position="625"/>
    </location>
</feature>
<dbReference type="NCBIfam" id="TIGR03062">
    <property type="entry name" value="pip_yhgE_Cterm"/>
    <property type="match status" value="1"/>
</dbReference>
<evidence type="ECO:0000256" key="2">
    <source>
        <dbReference type="ARBA" id="ARBA00022692"/>
    </source>
</evidence>
<organism evidence="8 9">
    <name type="scientific">Peptostreptococcus anaerobius</name>
    <dbReference type="NCBI Taxonomy" id="1261"/>
    <lineage>
        <taxon>Bacteria</taxon>
        <taxon>Bacillati</taxon>
        <taxon>Bacillota</taxon>
        <taxon>Clostridia</taxon>
        <taxon>Peptostreptococcales</taxon>
        <taxon>Peptostreptococcaceae</taxon>
        <taxon>Peptostreptococcus</taxon>
    </lineage>
</organism>
<keyword evidence="4 6" id="KW-0472">Membrane</keyword>
<dbReference type="Proteomes" id="UP000070326">
    <property type="component" value="Unassembled WGS sequence"/>
</dbReference>
<dbReference type="PANTHER" id="PTHR43077">
    <property type="entry name" value="TRANSPORT PERMEASE YVFS-RELATED"/>
    <property type="match status" value="1"/>
</dbReference>
<dbReference type="NCBIfam" id="TIGR03061">
    <property type="entry name" value="pip_yhgE_Nterm"/>
    <property type="match status" value="1"/>
</dbReference>
<dbReference type="InterPro" id="IPR013525">
    <property type="entry name" value="ABC2_TM"/>
</dbReference>
<dbReference type="PANTHER" id="PTHR43077:SF10">
    <property type="entry name" value="TRANSPORT PERMEASE PROTEIN"/>
    <property type="match status" value="1"/>
</dbReference>
<evidence type="ECO:0000256" key="4">
    <source>
        <dbReference type="ARBA" id="ARBA00023136"/>
    </source>
</evidence>
<dbReference type="GO" id="GO:0140359">
    <property type="term" value="F:ABC-type transporter activity"/>
    <property type="evidence" value="ECO:0007669"/>
    <property type="project" value="InterPro"/>
</dbReference>
<dbReference type="Gene3D" id="3.40.1710.10">
    <property type="entry name" value="abc type-2 transporter like domain"/>
    <property type="match status" value="1"/>
</dbReference>
<dbReference type="InterPro" id="IPR017501">
    <property type="entry name" value="Phage_infect_YhgE_C"/>
</dbReference>
<comment type="caution">
    <text evidence="8">The sequence shown here is derived from an EMBL/GenBank/DDBJ whole genome shotgun (WGS) entry which is preliminary data.</text>
</comment>